<keyword evidence="7" id="KW-0449">Lipoprotein</keyword>
<evidence type="ECO:0000256" key="8">
    <source>
        <dbReference type="SAM" id="Phobius"/>
    </source>
</evidence>
<dbReference type="Pfam" id="PF17064">
    <property type="entry name" value="QVR"/>
    <property type="match status" value="1"/>
</dbReference>
<evidence type="ECO:0000256" key="4">
    <source>
        <dbReference type="ARBA" id="ARBA00022729"/>
    </source>
</evidence>
<evidence type="ECO:0000256" key="7">
    <source>
        <dbReference type="ARBA" id="ARBA00023288"/>
    </source>
</evidence>
<dbReference type="GO" id="GO:0032222">
    <property type="term" value="P:regulation of synaptic transmission, cholinergic"/>
    <property type="evidence" value="ECO:0007669"/>
    <property type="project" value="InterPro"/>
</dbReference>
<dbReference type="Proteomes" id="UP000494165">
    <property type="component" value="Unassembled WGS sequence"/>
</dbReference>
<organism evidence="10 11">
    <name type="scientific">Cloeon dipterum</name>
    <dbReference type="NCBI Taxonomy" id="197152"/>
    <lineage>
        <taxon>Eukaryota</taxon>
        <taxon>Metazoa</taxon>
        <taxon>Ecdysozoa</taxon>
        <taxon>Arthropoda</taxon>
        <taxon>Hexapoda</taxon>
        <taxon>Insecta</taxon>
        <taxon>Pterygota</taxon>
        <taxon>Palaeoptera</taxon>
        <taxon>Ephemeroptera</taxon>
        <taxon>Pisciforma</taxon>
        <taxon>Baetidae</taxon>
        <taxon>Cloeon</taxon>
    </lineage>
</organism>
<gene>
    <name evidence="10" type="ORF">CLODIP_2_CD05909</name>
</gene>
<dbReference type="PANTHER" id="PTHR33562">
    <property type="entry name" value="ATILLA, ISOFORM B-RELATED-RELATED"/>
    <property type="match status" value="1"/>
</dbReference>
<keyword evidence="8" id="KW-0472">Membrane</keyword>
<name>A0A8S1CQ31_9INSE</name>
<keyword evidence="5 8" id="KW-1133">Transmembrane helix</keyword>
<evidence type="ECO:0000256" key="5">
    <source>
        <dbReference type="ARBA" id="ARBA00022989"/>
    </source>
</evidence>
<keyword evidence="11" id="KW-1185">Reference proteome</keyword>
<dbReference type="AlphaFoldDB" id="A0A8S1CQ31"/>
<dbReference type="EMBL" id="CADEPI010000060">
    <property type="protein sequence ID" value="CAB3371356.1"/>
    <property type="molecule type" value="Genomic_DNA"/>
</dbReference>
<evidence type="ECO:0000256" key="2">
    <source>
        <dbReference type="ARBA" id="ARBA00022622"/>
    </source>
</evidence>
<feature type="chain" id="PRO_5035949577" description="Protein sleepless" evidence="9">
    <location>
        <begin position="28"/>
        <end position="165"/>
    </location>
</feature>
<reference evidence="10 11" key="1">
    <citation type="submission" date="2020-04" db="EMBL/GenBank/DDBJ databases">
        <authorList>
            <person name="Alioto T."/>
            <person name="Alioto T."/>
            <person name="Gomez Garrido J."/>
        </authorList>
    </citation>
    <scope>NUCLEOTIDE SEQUENCE [LARGE SCALE GENOMIC DNA]</scope>
</reference>
<proteinExistence type="predicted"/>
<evidence type="ECO:0000313" key="11">
    <source>
        <dbReference type="Proteomes" id="UP000494165"/>
    </source>
</evidence>
<keyword evidence="2" id="KW-0336">GPI-anchor</keyword>
<evidence type="ECO:0000256" key="6">
    <source>
        <dbReference type="ARBA" id="ARBA00023180"/>
    </source>
</evidence>
<keyword evidence="6" id="KW-0325">Glycoprotein</keyword>
<sequence length="165" mass="18729">MNTYSCDLPKSAFLLLILFNWTSDVNGIKCFVCNSMRDAECTDLRGYHLRSGNDSSETNLLSQLTEEKENVNLALSYLKECEDGVGGKESFCRKTDQYIHVRRMRVVVRSCGWSKHDRGCYWSDNNARTEHVCQCFDDGCNNAPGGAKIMFLFAITTLVVLFVVR</sequence>
<dbReference type="GO" id="GO:0030431">
    <property type="term" value="P:sleep"/>
    <property type="evidence" value="ECO:0007669"/>
    <property type="project" value="InterPro"/>
</dbReference>
<dbReference type="InterPro" id="IPR050975">
    <property type="entry name" value="Sleep_regulator"/>
</dbReference>
<protein>
    <recommendedName>
        <fullName evidence="12">Protein sleepless</fullName>
    </recommendedName>
</protein>
<dbReference type="GO" id="GO:0098552">
    <property type="term" value="C:side of membrane"/>
    <property type="evidence" value="ECO:0007669"/>
    <property type="project" value="UniProtKB-KW"/>
</dbReference>
<dbReference type="PANTHER" id="PTHR33562:SF23">
    <property type="entry name" value="PROTEIN QUIVER"/>
    <property type="match status" value="1"/>
</dbReference>
<keyword evidence="4 9" id="KW-0732">Signal</keyword>
<dbReference type="InterPro" id="IPR031424">
    <property type="entry name" value="QVR-like"/>
</dbReference>
<comment type="caution">
    <text evidence="10">The sequence shown here is derived from an EMBL/GenBank/DDBJ whole genome shotgun (WGS) entry which is preliminary data.</text>
</comment>
<comment type="subcellular location">
    <subcellularLocation>
        <location evidence="1">Membrane</location>
        <topology evidence="1">Lipid-anchor</topology>
        <topology evidence="1">GPI-anchor</topology>
    </subcellularLocation>
</comment>
<evidence type="ECO:0008006" key="12">
    <source>
        <dbReference type="Google" id="ProtNLM"/>
    </source>
</evidence>
<accession>A0A8S1CQ31</accession>
<evidence type="ECO:0000313" key="10">
    <source>
        <dbReference type="EMBL" id="CAB3371356.1"/>
    </source>
</evidence>
<evidence type="ECO:0000256" key="9">
    <source>
        <dbReference type="SAM" id="SignalP"/>
    </source>
</evidence>
<dbReference type="OrthoDB" id="6420171at2759"/>
<feature type="transmembrane region" description="Helical" evidence="8">
    <location>
        <begin position="145"/>
        <end position="164"/>
    </location>
</feature>
<evidence type="ECO:0000256" key="3">
    <source>
        <dbReference type="ARBA" id="ARBA00022692"/>
    </source>
</evidence>
<feature type="signal peptide" evidence="9">
    <location>
        <begin position="1"/>
        <end position="27"/>
    </location>
</feature>
<evidence type="ECO:0000256" key="1">
    <source>
        <dbReference type="ARBA" id="ARBA00004589"/>
    </source>
</evidence>
<keyword evidence="3 8" id="KW-0812">Transmembrane</keyword>